<dbReference type="Proteomes" id="UP001362999">
    <property type="component" value="Unassembled WGS sequence"/>
</dbReference>
<feature type="chain" id="PRO_5043497171" description="Secreted protein" evidence="1">
    <location>
        <begin position="24"/>
        <end position="213"/>
    </location>
</feature>
<dbReference type="AlphaFoldDB" id="A0AAV9ZCB7"/>
<proteinExistence type="predicted"/>
<sequence length="213" mass="23090">MTLLTILTFPFFVATLSFRMVYSDTRVDPPLDLATVCVVFRFALTSCTTRADTDAAPTPLRRRSGVPFRGEGQSHHDIIPWQLLSLPGHSCILCRRSDALELHACRVRDASFGPHRRIVCTAPPNGAPVSVEDISSAPASLFPAKALVSPPTASVSPASVPDPPCARHGYPCSFGHTHQQHASSDNSLSYNAEGLSADDDSLELWRPARGRMQ</sequence>
<keyword evidence="1" id="KW-0732">Signal</keyword>
<feature type="signal peptide" evidence="1">
    <location>
        <begin position="1"/>
        <end position="23"/>
    </location>
</feature>
<evidence type="ECO:0000313" key="3">
    <source>
        <dbReference type="Proteomes" id="UP001362999"/>
    </source>
</evidence>
<comment type="caution">
    <text evidence="2">The sequence shown here is derived from an EMBL/GenBank/DDBJ whole genome shotgun (WGS) entry which is preliminary data.</text>
</comment>
<evidence type="ECO:0000313" key="2">
    <source>
        <dbReference type="EMBL" id="KAK6977973.1"/>
    </source>
</evidence>
<name>A0AAV9ZCB7_9AGAR</name>
<evidence type="ECO:0000256" key="1">
    <source>
        <dbReference type="SAM" id="SignalP"/>
    </source>
</evidence>
<dbReference type="EMBL" id="JAWWNJ010000162">
    <property type="protein sequence ID" value="KAK6977973.1"/>
    <property type="molecule type" value="Genomic_DNA"/>
</dbReference>
<gene>
    <name evidence="2" type="ORF">R3P38DRAFT_501545</name>
</gene>
<organism evidence="2 3">
    <name type="scientific">Favolaschia claudopus</name>
    <dbReference type="NCBI Taxonomy" id="2862362"/>
    <lineage>
        <taxon>Eukaryota</taxon>
        <taxon>Fungi</taxon>
        <taxon>Dikarya</taxon>
        <taxon>Basidiomycota</taxon>
        <taxon>Agaricomycotina</taxon>
        <taxon>Agaricomycetes</taxon>
        <taxon>Agaricomycetidae</taxon>
        <taxon>Agaricales</taxon>
        <taxon>Marasmiineae</taxon>
        <taxon>Mycenaceae</taxon>
        <taxon>Favolaschia</taxon>
    </lineage>
</organism>
<keyword evidence="3" id="KW-1185">Reference proteome</keyword>
<evidence type="ECO:0008006" key="4">
    <source>
        <dbReference type="Google" id="ProtNLM"/>
    </source>
</evidence>
<reference evidence="2 3" key="1">
    <citation type="journal article" date="2024" name="J Genomics">
        <title>Draft genome sequencing and assembly of Favolaschia claudopus CIRM-BRFM 2984 isolated from oak limbs.</title>
        <authorList>
            <person name="Navarro D."/>
            <person name="Drula E."/>
            <person name="Chaduli D."/>
            <person name="Cazenave R."/>
            <person name="Ahrendt S."/>
            <person name="Wang J."/>
            <person name="Lipzen A."/>
            <person name="Daum C."/>
            <person name="Barry K."/>
            <person name="Grigoriev I.V."/>
            <person name="Favel A."/>
            <person name="Rosso M.N."/>
            <person name="Martin F."/>
        </authorList>
    </citation>
    <scope>NUCLEOTIDE SEQUENCE [LARGE SCALE GENOMIC DNA]</scope>
    <source>
        <strain evidence="2 3">CIRM-BRFM 2984</strain>
    </source>
</reference>
<accession>A0AAV9ZCB7</accession>
<protein>
    <recommendedName>
        <fullName evidence="4">Secreted protein</fullName>
    </recommendedName>
</protein>